<gene>
    <name evidence="10" type="ORF">SAMN05216469_10794</name>
</gene>
<reference evidence="10 11" key="1">
    <citation type="submission" date="2016-10" db="EMBL/GenBank/DDBJ databases">
        <authorList>
            <person name="de Groot N.N."/>
        </authorList>
    </citation>
    <scope>NUCLEOTIDE SEQUENCE [LARGE SCALE GENOMIC DNA]</scope>
    <source>
        <strain evidence="10 11">KH2T6</strain>
    </source>
</reference>
<comment type="subcellular location">
    <subcellularLocation>
        <location evidence="1 7">Cell membrane</location>
        <topology evidence="1 7">Multi-pass membrane protein</topology>
    </subcellularLocation>
</comment>
<keyword evidence="5 7" id="KW-1133">Transmembrane helix</keyword>
<dbReference type="PROSITE" id="PS50928">
    <property type="entry name" value="ABC_TM1"/>
    <property type="match status" value="1"/>
</dbReference>
<dbReference type="PANTHER" id="PTHR43744:SF9">
    <property type="entry name" value="POLYGALACTURONAN_RHAMNOGALACTURONAN TRANSPORT SYSTEM PERMEASE PROTEIN YTCP"/>
    <property type="match status" value="1"/>
</dbReference>
<evidence type="ECO:0000313" key="10">
    <source>
        <dbReference type="EMBL" id="SEK89957.1"/>
    </source>
</evidence>
<dbReference type="Proteomes" id="UP000186015">
    <property type="component" value="Unassembled WGS sequence"/>
</dbReference>
<feature type="domain" description="ABC transmembrane type-1" evidence="9">
    <location>
        <begin position="111"/>
        <end position="315"/>
    </location>
</feature>
<evidence type="ECO:0000256" key="1">
    <source>
        <dbReference type="ARBA" id="ARBA00004651"/>
    </source>
</evidence>
<dbReference type="CDD" id="cd06261">
    <property type="entry name" value="TM_PBP2"/>
    <property type="match status" value="1"/>
</dbReference>
<dbReference type="PANTHER" id="PTHR43744">
    <property type="entry name" value="ABC TRANSPORTER PERMEASE PROTEIN MG189-RELATED-RELATED"/>
    <property type="match status" value="1"/>
</dbReference>
<sequence>MAELTKKIVSTPPAPIPQAEKPKRDAKDVGSKTKHSIVSRRTKGDNIFDAFNTVFMIIFTIVIMYPLLNMVAVSFNDGLDALKGGITLFPRVFTTKNYHTVLSQQNMLTAAKISVLRTVIGTVTSTIVTALLAYVLSRKEFLFKKQLSLLYVVTMYVSGGLIPIFLVYKALGMTNSFMVYILPGMVPAFSMLVLRTYMNGLPDSLAESAMMDGAGHMTIFIKIIFPLCMPVVATVALFTAVGQWNSWFDAMLYNRMDSDLSTLQYELMKTLSSVTNQHTNADTMKNASASITPTTVRAAATVVTALPIVILYPFLQRYFVAGLTIGGVKE</sequence>
<dbReference type="RefSeq" id="WP_170844280.1">
    <property type="nucleotide sequence ID" value="NZ_FOAT01000007.1"/>
</dbReference>
<feature type="transmembrane region" description="Helical" evidence="7">
    <location>
        <begin position="219"/>
        <end position="241"/>
    </location>
</feature>
<keyword evidence="2 7" id="KW-0813">Transport</keyword>
<dbReference type="EMBL" id="FOAT01000007">
    <property type="protein sequence ID" value="SEK89957.1"/>
    <property type="molecule type" value="Genomic_DNA"/>
</dbReference>
<keyword evidence="3" id="KW-1003">Cell membrane</keyword>
<dbReference type="Pfam" id="PF00528">
    <property type="entry name" value="BPD_transp_1"/>
    <property type="match status" value="1"/>
</dbReference>
<dbReference type="InterPro" id="IPR035906">
    <property type="entry name" value="MetI-like_sf"/>
</dbReference>
<feature type="transmembrane region" description="Helical" evidence="7">
    <location>
        <begin position="296"/>
        <end position="315"/>
    </location>
</feature>
<feature type="transmembrane region" description="Helical" evidence="7">
    <location>
        <begin position="148"/>
        <end position="171"/>
    </location>
</feature>
<dbReference type="AlphaFoldDB" id="A0A1H7KVI2"/>
<dbReference type="GO" id="GO:0055085">
    <property type="term" value="P:transmembrane transport"/>
    <property type="evidence" value="ECO:0007669"/>
    <property type="project" value="InterPro"/>
</dbReference>
<dbReference type="InterPro" id="IPR000515">
    <property type="entry name" value="MetI-like"/>
</dbReference>
<dbReference type="SUPFAM" id="SSF161098">
    <property type="entry name" value="MetI-like"/>
    <property type="match status" value="1"/>
</dbReference>
<evidence type="ECO:0000256" key="5">
    <source>
        <dbReference type="ARBA" id="ARBA00022989"/>
    </source>
</evidence>
<keyword evidence="6 7" id="KW-0472">Membrane</keyword>
<feature type="transmembrane region" description="Helical" evidence="7">
    <location>
        <begin position="177"/>
        <end position="198"/>
    </location>
</feature>
<feature type="region of interest" description="Disordered" evidence="8">
    <location>
        <begin position="1"/>
        <end position="36"/>
    </location>
</feature>
<keyword evidence="4 7" id="KW-0812">Transmembrane</keyword>
<dbReference type="Gene3D" id="1.10.3720.10">
    <property type="entry name" value="MetI-like"/>
    <property type="match status" value="1"/>
</dbReference>
<organism evidence="10 11">
    <name type="scientific">Ruminococcus albus</name>
    <dbReference type="NCBI Taxonomy" id="1264"/>
    <lineage>
        <taxon>Bacteria</taxon>
        <taxon>Bacillati</taxon>
        <taxon>Bacillota</taxon>
        <taxon>Clostridia</taxon>
        <taxon>Eubacteriales</taxon>
        <taxon>Oscillospiraceae</taxon>
        <taxon>Ruminococcus</taxon>
    </lineage>
</organism>
<accession>A0A1H7KVI2</accession>
<evidence type="ECO:0000259" key="9">
    <source>
        <dbReference type="PROSITE" id="PS50928"/>
    </source>
</evidence>
<evidence type="ECO:0000256" key="7">
    <source>
        <dbReference type="RuleBase" id="RU363032"/>
    </source>
</evidence>
<feature type="transmembrane region" description="Helical" evidence="7">
    <location>
        <begin position="50"/>
        <end position="68"/>
    </location>
</feature>
<evidence type="ECO:0000256" key="4">
    <source>
        <dbReference type="ARBA" id="ARBA00022692"/>
    </source>
</evidence>
<name>A0A1H7KVI2_RUMAL</name>
<dbReference type="GO" id="GO:0005886">
    <property type="term" value="C:plasma membrane"/>
    <property type="evidence" value="ECO:0007669"/>
    <property type="project" value="UniProtKB-SubCell"/>
</dbReference>
<evidence type="ECO:0000256" key="8">
    <source>
        <dbReference type="SAM" id="MobiDB-lite"/>
    </source>
</evidence>
<feature type="compositionally biased region" description="Basic and acidic residues" evidence="8">
    <location>
        <begin position="20"/>
        <end position="31"/>
    </location>
</feature>
<evidence type="ECO:0000256" key="6">
    <source>
        <dbReference type="ARBA" id="ARBA00023136"/>
    </source>
</evidence>
<evidence type="ECO:0000256" key="3">
    <source>
        <dbReference type="ARBA" id="ARBA00022475"/>
    </source>
</evidence>
<proteinExistence type="inferred from homology"/>
<feature type="transmembrane region" description="Helical" evidence="7">
    <location>
        <begin position="115"/>
        <end position="136"/>
    </location>
</feature>
<comment type="similarity">
    <text evidence="7">Belongs to the binding-protein-dependent transport system permease family.</text>
</comment>
<evidence type="ECO:0000256" key="2">
    <source>
        <dbReference type="ARBA" id="ARBA00022448"/>
    </source>
</evidence>
<protein>
    <submittedName>
        <fullName evidence="10">Putative aldouronate transport system permease protein</fullName>
    </submittedName>
</protein>
<evidence type="ECO:0000313" key="11">
    <source>
        <dbReference type="Proteomes" id="UP000186015"/>
    </source>
</evidence>